<dbReference type="GO" id="GO:0005829">
    <property type="term" value="C:cytosol"/>
    <property type="evidence" value="ECO:0007669"/>
    <property type="project" value="TreeGrafter"/>
</dbReference>
<keyword evidence="4" id="KW-0804">Transcription</keyword>
<dbReference type="FunFam" id="1.10.10.10:FF:000001">
    <property type="entry name" value="LysR family transcriptional regulator"/>
    <property type="match status" value="1"/>
</dbReference>
<dbReference type="PROSITE" id="PS50931">
    <property type="entry name" value="HTH_LYSR"/>
    <property type="match status" value="1"/>
</dbReference>
<dbReference type="PANTHER" id="PTHR30419">
    <property type="entry name" value="HTH-TYPE TRANSCRIPTIONAL REGULATOR YBHD"/>
    <property type="match status" value="1"/>
</dbReference>
<dbReference type="EMBL" id="RPOH01000010">
    <property type="protein sequence ID" value="RPH30172.1"/>
    <property type="molecule type" value="Genomic_DNA"/>
</dbReference>
<dbReference type="SUPFAM" id="SSF53850">
    <property type="entry name" value="Periplasmic binding protein-like II"/>
    <property type="match status" value="1"/>
</dbReference>
<dbReference type="GO" id="GO:0003700">
    <property type="term" value="F:DNA-binding transcription factor activity"/>
    <property type="evidence" value="ECO:0007669"/>
    <property type="project" value="InterPro"/>
</dbReference>
<dbReference type="InterPro" id="IPR000847">
    <property type="entry name" value="LysR_HTH_N"/>
</dbReference>
<dbReference type="SUPFAM" id="SSF46785">
    <property type="entry name" value="Winged helix' DNA-binding domain"/>
    <property type="match status" value="1"/>
</dbReference>
<comment type="similarity">
    <text evidence="1">Belongs to the LysR transcriptional regulatory family.</text>
</comment>
<dbReference type="InterPro" id="IPR036390">
    <property type="entry name" value="WH_DNA-bd_sf"/>
</dbReference>
<comment type="caution">
    <text evidence="6">The sequence shown here is derived from an EMBL/GenBank/DDBJ whole genome shotgun (WGS) entry which is preliminary data.</text>
</comment>
<keyword evidence="2" id="KW-0805">Transcription regulation</keyword>
<dbReference type="CDD" id="cd08421">
    <property type="entry name" value="PBP2_LTTR_like_1"/>
    <property type="match status" value="1"/>
</dbReference>
<dbReference type="Gene3D" id="1.10.10.10">
    <property type="entry name" value="Winged helix-like DNA-binding domain superfamily/Winged helix DNA-binding domain"/>
    <property type="match status" value="1"/>
</dbReference>
<evidence type="ECO:0000256" key="4">
    <source>
        <dbReference type="ARBA" id="ARBA00023163"/>
    </source>
</evidence>
<dbReference type="OrthoDB" id="8679465at2"/>
<dbReference type="Gene3D" id="3.40.190.10">
    <property type="entry name" value="Periplasmic binding protein-like II"/>
    <property type="match status" value="2"/>
</dbReference>
<dbReference type="GO" id="GO:0003677">
    <property type="term" value="F:DNA binding"/>
    <property type="evidence" value="ECO:0007669"/>
    <property type="project" value="UniProtKB-KW"/>
</dbReference>
<dbReference type="AlphaFoldDB" id="A0A3N5EFY4"/>
<dbReference type="InterPro" id="IPR005119">
    <property type="entry name" value="LysR_subst-bd"/>
</dbReference>
<gene>
    <name evidence="6" type="ORF">EHN07_03410</name>
</gene>
<protein>
    <submittedName>
        <fullName evidence="6">LysR family transcriptional regulator</fullName>
    </submittedName>
</protein>
<dbReference type="Pfam" id="PF00126">
    <property type="entry name" value="HTH_1"/>
    <property type="match status" value="1"/>
</dbReference>
<organism evidence="6 7">
    <name type="scientific">Buttiauxella warmboldiae</name>
    <dbReference type="NCBI Taxonomy" id="82993"/>
    <lineage>
        <taxon>Bacteria</taxon>
        <taxon>Pseudomonadati</taxon>
        <taxon>Pseudomonadota</taxon>
        <taxon>Gammaproteobacteria</taxon>
        <taxon>Enterobacterales</taxon>
        <taxon>Enterobacteriaceae</taxon>
        <taxon>Buttiauxella</taxon>
    </lineage>
</organism>
<feature type="domain" description="HTH lysR-type" evidence="5">
    <location>
        <begin position="7"/>
        <end position="64"/>
    </location>
</feature>
<evidence type="ECO:0000259" key="5">
    <source>
        <dbReference type="PROSITE" id="PS50931"/>
    </source>
</evidence>
<dbReference type="InterPro" id="IPR036388">
    <property type="entry name" value="WH-like_DNA-bd_sf"/>
</dbReference>
<dbReference type="PANTHER" id="PTHR30419:SF2">
    <property type="entry name" value="LYSR FAMILY TRANSCRIPTIONAL REGULATOR"/>
    <property type="match status" value="1"/>
</dbReference>
<accession>A0A3N5EFY4</accession>
<evidence type="ECO:0000313" key="7">
    <source>
        <dbReference type="Proteomes" id="UP000268615"/>
    </source>
</evidence>
<keyword evidence="3" id="KW-0238">DNA-binding</keyword>
<evidence type="ECO:0000313" key="6">
    <source>
        <dbReference type="EMBL" id="RPH30172.1"/>
    </source>
</evidence>
<name>A0A3N5EFY4_9ENTR</name>
<dbReference type="RefSeq" id="WP_124022799.1">
    <property type="nucleotide sequence ID" value="NZ_RPOH01000010.1"/>
</dbReference>
<keyword evidence="7" id="KW-1185">Reference proteome</keyword>
<evidence type="ECO:0000256" key="2">
    <source>
        <dbReference type="ARBA" id="ARBA00023015"/>
    </source>
</evidence>
<dbReference type="InterPro" id="IPR050950">
    <property type="entry name" value="HTH-type_LysR_regulators"/>
</dbReference>
<proteinExistence type="inferred from homology"/>
<evidence type="ECO:0000256" key="3">
    <source>
        <dbReference type="ARBA" id="ARBA00023125"/>
    </source>
</evidence>
<evidence type="ECO:0000256" key="1">
    <source>
        <dbReference type="ARBA" id="ARBA00009437"/>
    </source>
</evidence>
<reference evidence="6 7" key="1">
    <citation type="submission" date="2018-11" db="EMBL/GenBank/DDBJ databases">
        <title>Draft genome sequence of Buttiauxella warmboldiae CCUG 35512.</title>
        <authorList>
            <person name="Salva-Serra F."/>
            <person name="Marathe N."/>
            <person name="Moore E."/>
            <person name="Svensson L."/>
            <person name="Engstrom-Jakobsson H."/>
        </authorList>
    </citation>
    <scope>NUCLEOTIDE SEQUENCE [LARGE SCALE GENOMIC DNA]</scope>
    <source>
        <strain evidence="6 7">CCUG 35512</strain>
    </source>
</reference>
<dbReference type="Pfam" id="PF03466">
    <property type="entry name" value="LysR_substrate"/>
    <property type="match status" value="1"/>
</dbReference>
<dbReference type="Proteomes" id="UP000268615">
    <property type="component" value="Unassembled WGS sequence"/>
</dbReference>
<sequence length="299" mass="32617">MVNPGNFDLQSLRLFLLAAESGSLTKAASQFNITLSAASKRIAELEKNFDCRLFIRQPRGLQLTAAGQGMVRHARKVLDNVNQMASEVSDYSTGVLGHIRVAANVSAVIQFLPQDLANFHRQYPRLRILLEEALSENIVEQVDSGSVDIGIFADNVAASGIRTFPYRQDRLVLLVPARHPLATLPSISFAETLGYDYVGLNQGSSLLRRISDAAISAGKILKVTMQVTSFDALCRMIQAELGIGILPSGAISHTLHGQKLVAIPLTDPWAQRTLKIGINAVNPLQPEAEKLLNFLRPVK</sequence>